<evidence type="ECO:0000313" key="2">
    <source>
        <dbReference type="Proteomes" id="UP000541444"/>
    </source>
</evidence>
<gene>
    <name evidence="1" type="ORF">GIB67_020959</name>
</gene>
<dbReference type="Gene3D" id="3.40.50.1820">
    <property type="entry name" value="alpha/beta hydrolase"/>
    <property type="match status" value="1"/>
</dbReference>
<dbReference type="PANTHER" id="PTHR43689">
    <property type="entry name" value="HYDROLASE"/>
    <property type="match status" value="1"/>
</dbReference>
<proteinExistence type="predicted"/>
<dbReference type="PANTHER" id="PTHR43689:SF8">
    <property type="entry name" value="ALPHA_BETA-HYDROLASES SUPERFAMILY PROTEIN"/>
    <property type="match status" value="1"/>
</dbReference>
<dbReference type="Proteomes" id="UP000541444">
    <property type="component" value="Unassembled WGS sequence"/>
</dbReference>
<dbReference type="SUPFAM" id="SSF53474">
    <property type="entry name" value="alpha/beta-Hydrolases"/>
    <property type="match status" value="1"/>
</dbReference>
<evidence type="ECO:0000313" key="1">
    <source>
        <dbReference type="EMBL" id="KAF6150876.1"/>
    </source>
</evidence>
<dbReference type="OrthoDB" id="19657at2759"/>
<organism evidence="1 2">
    <name type="scientific">Kingdonia uniflora</name>
    <dbReference type="NCBI Taxonomy" id="39325"/>
    <lineage>
        <taxon>Eukaryota</taxon>
        <taxon>Viridiplantae</taxon>
        <taxon>Streptophyta</taxon>
        <taxon>Embryophyta</taxon>
        <taxon>Tracheophyta</taxon>
        <taxon>Spermatophyta</taxon>
        <taxon>Magnoliopsida</taxon>
        <taxon>Ranunculales</taxon>
        <taxon>Circaeasteraceae</taxon>
        <taxon>Kingdonia</taxon>
    </lineage>
</organism>
<dbReference type="SUPFAM" id="SSF74650">
    <property type="entry name" value="Galactose mutarotase-like"/>
    <property type="match status" value="1"/>
</dbReference>
<dbReference type="GO" id="GO:0030246">
    <property type="term" value="F:carbohydrate binding"/>
    <property type="evidence" value="ECO:0007669"/>
    <property type="project" value="InterPro"/>
</dbReference>
<dbReference type="GO" id="GO:0003824">
    <property type="term" value="F:catalytic activity"/>
    <property type="evidence" value="ECO:0007669"/>
    <property type="project" value="InterPro"/>
</dbReference>
<keyword evidence="2" id="KW-1185">Reference proteome</keyword>
<dbReference type="InterPro" id="IPR029058">
    <property type="entry name" value="AB_hydrolase_fold"/>
</dbReference>
<dbReference type="Gene3D" id="2.70.98.30">
    <property type="entry name" value="Golgi alpha-mannosidase II, domain 4"/>
    <property type="match status" value="1"/>
</dbReference>
<dbReference type="GO" id="GO:0005975">
    <property type="term" value="P:carbohydrate metabolic process"/>
    <property type="evidence" value="ECO:0007669"/>
    <property type="project" value="InterPro"/>
</dbReference>
<comment type="caution">
    <text evidence="1">The sequence shown here is derived from an EMBL/GenBank/DDBJ whole genome shotgun (WGS) entry which is preliminary data.</text>
</comment>
<reference evidence="1 2" key="1">
    <citation type="journal article" date="2020" name="IScience">
        <title>Genome Sequencing of the Endangered Kingdonia uniflora (Circaeasteraceae, Ranunculales) Reveals Potential Mechanisms of Evolutionary Specialization.</title>
        <authorList>
            <person name="Sun Y."/>
            <person name="Deng T."/>
            <person name="Zhang A."/>
            <person name="Moore M.J."/>
            <person name="Landis J.B."/>
            <person name="Lin N."/>
            <person name="Zhang H."/>
            <person name="Zhang X."/>
            <person name="Huang J."/>
            <person name="Zhang X."/>
            <person name="Sun H."/>
            <person name="Wang H."/>
        </authorList>
    </citation>
    <scope>NUCLEOTIDE SEQUENCE [LARGE SCALE GENOMIC DNA]</scope>
    <source>
        <strain evidence="1">TB1705</strain>
        <tissue evidence="1">Leaf</tissue>
    </source>
</reference>
<name>A0A7J7M7M4_9MAGN</name>
<dbReference type="EMBL" id="JACGCM010001726">
    <property type="protein sequence ID" value="KAF6150876.1"/>
    <property type="molecule type" value="Genomic_DNA"/>
</dbReference>
<dbReference type="InterPro" id="IPR011013">
    <property type="entry name" value="Gal_mutarotase_sf_dom"/>
</dbReference>
<accession>A0A7J7M7M4</accession>
<sequence length="255" mass="28673">MEACDGSACTTSWLQGCCFDQPGWGLTSPPRKNDWEEDQLPNPYKLETQVDLLLSFCLEMGFSSVVLVGHDDGARESRNPKHIQIRGIVLIGVSLSREVILDFAWIVLHTSLGKKDLVWPLLRNKITQVVNRRSWYDATKLTTEVLNLYKVPLCVEGWDEALHEISRLPSETFLSIHKVEILFKSLEDLPVLVVVGAEDALVSLKSSQVMASKLINFIGPIPVDDGRGKEIATLISSTMKTNKTFYTDYNGRYFI</sequence>
<protein>
    <submittedName>
        <fullName evidence="1">Uncharacterized protein</fullName>
    </submittedName>
</protein>
<dbReference type="AlphaFoldDB" id="A0A7J7M7M4"/>